<reference evidence="3 4" key="1">
    <citation type="journal article" date="2024" name="Commun. Biol.">
        <title>Comparative genomic analysis of thermophilic fungi reveals convergent evolutionary adaptations and gene losses.</title>
        <authorList>
            <person name="Steindorff A.S."/>
            <person name="Aguilar-Pontes M.V."/>
            <person name="Robinson A.J."/>
            <person name="Andreopoulos B."/>
            <person name="LaButti K."/>
            <person name="Kuo A."/>
            <person name="Mondo S."/>
            <person name="Riley R."/>
            <person name="Otillar R."/>
            <person name="Haridas S."/>
            <person name="Lipzen A."/>
            <person name="Grimwood J."/>
            <person name="Schmutz J."/>
            <person name="Clum A."/>
            <person name="Reid I.D."/>
            <person name="Moisan M.C."/>
            <person name="Butler G."/>
            <person name="Nguyen T.T.M."/>
            <person name="Dewar K."/>
            <person name="Conant G."/>
            <person name="Drula E."/>
            <person name="Henrissat B."/>
            <person name="Hansel C."/>
            <person name="Singer S."/>
            <person name="Hutchinson M.I."/>
            <person name="de Vries R.P."/>
            <person name="Natvig D.O."/>
            <person name="Powell A.J."/>
            <person name="Tsang A."/>
            <person name="Grigoriev I.V."/>
        </authorList>
    </citation>
    <scope>NUCLEOTIDE SEQUENCE [LARGE SCALE GENOMIC DNA]</scope>
    <source>
        <strain evidence="3 4">CBS 620.91</strain>
    </source>
</reference>
<evidence type="ECO:0000313" key="4">
    <source>
        <dbReference type="Proteomes" id="UP001583172"/>
    </source>
</evidence>
<dbReference type="PANTHER" id="PTHR14187">
    <property type="entry name" value="ALPHA KINASE/ELONGATION FACTOR 2 KINASE"/>
    <property type="match status" value="1"/>
</dbReference>
<keyword evidence="4" id="KW-1185">Reference proteome</keyword>
<dbReference type="Proteomes" id="UP001583172">
    <property type="component" value="Unassembled WGS sequence"/>
</dbReference>
<dbReference type="Gene3D" id="3.30.420.40">
    <property type="match status" value="2"/>
</dbReference>
<sequence>MSASQPLFRSHSIAPGGSQGTIIVGIDFGTTFSGAAFTRSRSVTWGYNIPPDAQQVRWFKLLLVDGKDLPDDVRHSAKLEEARDYLRKHNRTAVSVVAEYLRLLWEHCEQRMAETIGEKTVKYGKFHIAITVPAIWPQYARVRMREAAQQAGMLKDRIGGPTRLDIISEPEAAAMATLRDMKDLVDIETGDTFVVVDCGGGTADLISYEVTGLSPMEVRECVKGEGGLCGAVFVDEAFVDLLISKLGQDTWENMDAHMRRRLVQVDWEQGVKQNYDGKDRTWVIDVPSGSINQTALVPRNAWAGSWSRVELTGDEVRSTFDKVVSQISEMVVQQINGVKSRTKKLPRYVMLVGGLGRCKYLYAALKAYIDSRIEILQSRGPGPWTAICRGAVIHAASMQGLGSFTVGIQSRIARASYGIDMMERWDSSKHQEQDRFWREARQAYYADKQMRWTLRIGDEMMSNKPVAETFTSLFPKDTETKLKHHSLSLWTSTTTPPPSRRGHDVKELPCAVEWDTEIDLRSLPIYTNPIGDEYYELRYEVQMVCIGGTLEFACYVDGKRMGTATVVANCSVVS</sequence>
<comment type="caution">
    <text evidence="3">The sequence shown here is derived from an EMBL/GenBank/DDBJ whole genome shotgun (WGS) entry which is preliminary data.</text>
</comment>
<accession>A0ABR3V2D1</accession>
<dbReference type="InterPro" id="IPR013126">
    <property type="entry name" value="Hsp_70_fam"/>
</dbReference>
<keyword evidence="1" id="KW-0547">Nucleotide-binding</keyword>
<name>A0ABR3V2D1_HUMIN</name>
<evidence type="ECO:0000256" key="1">
    <source>
        <dbReference type="ARBA" id="ARBA00022741"/>
    </source>
</evidence>
<organism evidence="3 4">
    <name type="scientific">Humicola insolens</name>
    <name type="common">Soft-rot fungus</name>
    <dbReference type="NCBI Taxonomy" id="85995"/>
    <lineage>
        <taxon>Eukaryota</taxon>
        <taxon>Fungi</taxon>
        <taxon>Dikarya</taxon>
        <taxon>Ascomycota</taxon>
        <taxon>Pezizomycotina</taxon>
        <taxon>Sordariomycetes</taxon>
        <taxon>Sordariomycetidae</taxon>
        <taxon>Sordariales</taxon>
        <taxon>Chaetomiaceae</taxon>
        <taxon>Mycothermus</taxon>
    </lineage>
</organism>
<evidence type="ECO:0008006" key="5">
    <source>
        <dbReference type="Google" id="ProtNLM"/>
    </source>
</evidence>
<proteinExistence type="predicted"/>
<protein>
    <recommendedName>
        <fullName evidence="5">Actin-like ATPase domain-containing protein</fullName>
    </recommendedName>
</protein>
<keyword evidence="2" id="KW-0067">ATP-binding</keyword>
<dbReference type="PANTHER" id="PTHR14187:SF5">
    <property type="entry name" value="HEAT SHOCK 70 KDA PROTEIN 12A"/>
    <property type="match status" value="1"/>
</dbReference>
<evidence type="ECO:0000256" key="2">
    <source>
        <dbReference type="ARBA" id="ARBA00022840"/>
    </source>
</evidence>
<evidence type="ECO:0000313" key="3">
    <source>
        <dbReference type="EMBL" id="KAL1835943.1"/>
    </source>
</evidence>
<dbReference type="SUPFAM" id="SSF53067">
    <property type="entry name" value="Actin-like ATPase domain"/>
    <property type="match status" value="2"/>
</dbReference>
<dbReference type="CDD" id="cd10170">
    <property type="entry name" value="ASKHA_NBD_HSP70"/>
    <property type="match status" value="1"/>
</dbReference>
<dbReference type="Pfam" id="PF00012">
    <property type="entry name" value="HSP70"/>
    <property type="match status" value="1"/>
</dbReference>
<dbReference type="InterPro" id="IPR043129">
    <property type="entry name" value="ATPase_NBD"/>
</dbReference>
<gene>
    <name evidence="3" type="ORF">VTJ49DRAFT_5848</name>
</gene>
<dbReference type="EMBL" id="JAZGSY010000500">
    <property type="protein sequence ID" value="KAL1835943.1"/>
    <property type="molecule type" value="Genomic_DNA"/>
</dbReference>
<dbReference type="Gene3D" id="3.90.640.10">
    <property type="entry name" value="Actin, Chain A, domain 4"/>
    <property type="match status" value="1"/>
</dbReference>